<feature type="domain" description="DUF3376" evidence="2">
    <location>
        <begin position="12"/>
        <end position="102"/>
    </location>
</feature>
<evidence type="ECO:0000256" key="1">
    <source>
        <dbReference type="SAM" id="Phobius"/>
    </source>
</evidence>
<dbReference type="InterPro" id="IPR024282">
    <property type="entry name" value="DUF3376"/>
</dbReference>
<dbReference type="Proteomes" id="UP000599437">
    <property type="component" value="Unassembled WGS sequence"/>
</dbReference>
<feature type="transmembrane region" description="Helical" evidence="1">
    <location>
        <begin position="217"/>
        <end position="240"/>
    </location>
</feature>
<keyword evidence="4" id="KW-1185">Reference proteome</keyword>
<keyword evidence="1" id="KW-0812">Transmembrane</keyword>
<keyword evidence="1" id="KW-0472">Membrane</keyword>
<dbReference type="EMBL" id="BMVO01000004">
    <property type="protein sequence ID" value="GHA96256.1"/>
    <property type="molecule type" value="Genomic_DNA"/>
</dbReference>
<evidence type="ECO:0000259" key="2">
    <source>
        <dbReference type="Pfam" id="PF11856"/>
    </source>
</evidence>
<dbReference type="Pfam" id="PF11856">
    <property type="entry name" value="DUF3376"/>
    <property type="match status" value="1"/>
</dbReference>
<proteinExistence type="predicted"/>
<gene>
    <name evidence="3" type="ORF">GCM10010346_18760</name>
</gene>
<sequence>MGPLFNVDSFAELGDRKLYGLRLKHFGAFFDAQWRRSDFVWGRLDAAHHLLSLFNRLTSEQRESLEERLHWAILRAEAPAEGGEADGEAEEKARALRWTKRQLAHLKKSDSDILNRVARSDDGQGSMRRLVEAVLRLLSATPPPGKDDGRVKRVWRTTVNVGRTVFAGTVPSEPQPRLRTKLLRAVTFHLRANARRARAGDPRQLPSAVWASAKRTVGCLAVAAALVLVGTSVLITWLVAS</sequence>
<dbReference type="RefSeq" id="WP_138897018.1">
    <property type="nucleotide sequence ID" value="NZ_BMVO01000004.1"/>
</dbReference>
<keyword evidence="1" id="KW-1133">Transmembrane helix</keyword>
<comment type="caution">
    <text evidence="3">The sequence shown here is derived from an EMBL/GenBank/DDBJ whole genome shotgun (WGS) entry which is preliminary data.</text>
</comment>
<accession>A0ABQ3DIT4</accession>
<name>A0ABQ3DIT4_9ACTN</name>
<reference evidence="4" key="1">
    <citation type="journal article" date="2019" name="Int. J. Syst. Evol. Microbiol.">
        <title>The Global Catalogue of Microorganisms (GCM) 10K type strain sequencing project: providing services to taxonomists for standard genome sequencing and annotation.</title>
        <authorList>
            <consortium name="The Broad Institute Genomics Platform"/>
            <consortium name="The Broad Institute Genome Sequencing Center for Infectious Disease"/>
            <person name="Wu L."/>
            <person name="Ma J."/>
        </authorList>
    </citation>
    <scope>NUCLEOTIDE SEQUENCE [LARGE SCALE GENOMIC DNA]</scope>
    <source>
        <strain evidence="4">JCM 4737</strain>
    </source>
</reference>
<evidence type="ECO:0000313" key="3">
    <source>
        <dbReference type="EMBL" id="GHA96256.1"/>
    </source>
</evidence>
<evidence type="ECO:0000313" key="4">
    <source>
        <dbReference type="Proteomes" id="UP000599437"/>
    </source>
</evidence>
<protein>
    <recommendedName>
        <fullName evidence="2">DUF3376 domain-containing protein</fullName>
    </recommendedName>
</protein>
<organism evidence="3 4">
    <name type="scientific">Streptomyces chryseus</name>
    <dbReference type="NCBI Taxonomy" id="68186"/>
    <lineage>
        <taxon>Bacteria</taxon>
        <taxon>Bacillati</taxon>
        <taxon>Actinomycetota</taxon>
        <taxon>Actinomycetes</taxon>
        <taxon>Kitasatosporales</taxon>
        <taxon>Streptomycetaceae</taxon>
        <taxon>Streptomyces</taxon>
    </lineage>
</organism>